<dbReference type="PANTHER" id="PTHR15420:SF2">
    <property type="entry name" value="CYTOCHROME B-C1 COMPLEX SUBUNIT 10"/>
    <property type="match status" value="1"/>
</dbReference>
<dbReference type="InterPro" id="IPR015089">
    <property type="entry name" value="UQCR"/>
</dbReference>
<evidence type="ECO:0000313" key="1">
    <source>
        <dbReference type="EMBL" id="CAD7275672.1"/>
    </source>
</evidence>
<dbReference type="Pfam" id="PF08997">
    <property type="entry name" value="UCR_6-4kD"/>
    <property type="match status" value="1"/>
</dbReference>
<organism evidence="1">
    <name type="scientific">Notodromas monacha</name>
    <dbReference type="NCBI Taxonomy" id="399045"/>
    <lineage>
        <taxon>Eukaryota</taxon>
        <taxon>Metazoa</taxon>
        <taxon>Ecdysozoa</taxon>
        <taxon>Arthropoda</taxon>
        <taxon>Crustacea</taxon>
        <taxon>Oligostraca</taxon>
        <taxon>Ostracoda</taxon>
        <taxon>Podocopa</taxon>
        <taxon>Podocopida</taxon>
        <taxon>Cypridocopina</taxon>
        <taxon>Cypridoidea</taxon>
        <taxon>Cyprididae</taxon>
        <taxon>Notodromas</taxon>
    </lineage>
</organism>
<dbReference type="InterPro" id="IPR029027">
    <property type="entry name" value="Single_a-helix_sf"/>
</dbReference>
<dbReference type="SUPFAM" id="SSF81518">
    <property type="entry name" value="Subunit XI (6.4 kDa protein) of cytochrome bc1 complex (Ubiquinol-cytochrome c reductase)"/>
    <property type="match status" value="1"/>
</dbReference>
<gene>
    <name evidence="1" type="ORF">NMOB1V02_LOCUS3461</name>
</gene>
<dbReference type="Proteomes" id="UP000678499">
    <property type="component" value="Unassembled WGS sequence"/>
</dbReference>
<evidence type="ECO:0008006" key="3">
    <source>
        <dbReference type="Google" id="ProtNLM"/>
    </source>
</evidence>
<dbReference type="AlphaFoldDB" id="A0A7R9GAU4"/>
<sequence>MAGLTRFLGGRYRELAQTWVTPAATFGAAAGIAVTWGFDWKAVLQYVPIVNLKWKDETS</sequence>
<dbReference type="EMBL" id="OA882496">
    <property type="protein sequence ID" value="CAD7275672.1"/>
    <property type="molecule type" value="Genomic_DNA"/>
</dbReference>
<reference evidence="1" key="1">
    <citation type="submission" date="2020-11" db="EMBL/GenBank/DDBJ databases">
        <authorList>
            <person name="Tran Van P."/>
        </authorList>
    </citation>
    <scope>NUCLEOTIDE SEQUENCE</scope>
</reference>
<name>A0A7R9GAU4_9CRUS</name>
<dbReference type="GO" id="GO:0005743">
    <property type="term" value="C:mitochondrial inner membrane"/>
    <property type="evidence" value="ECO:0007669"/>
    <property type="project" value="TreeGrafter"/>
</dbReference>
<dbReference type="GO" id="GO:0006122">
    <property type="term" value="P:mitochondrial electron transport, ubiquinol to cytochrome c"/>
    <property type="evidence" value="ECO:0007669"/>
    <property type="project" value="InterPro"/>
</dbReference>
<keyword evidence="2" id="KW-1185">Reference proteome</keyword>
<proteinExistence type="predicted"/>
<dbReference type="PANTHER" id="PTHR15420">
    <property type="entry name" value="UBIQUINOL-CYTOCHROME C REDUCTASE COMPLEX 6.4 KD PROTEIN"/>
    <property type="match status" value="1"/>
</dbReference>
<evidence type="ECO:0000313" key="2">
    <source>
        <dbReference type="Proteomes" id="UP000678499"/>
    </source>
</evidence>
<accession>A0A7R9GAU4</accession>
<dbReference type="Gene3D" id="1.20.5.220">
    <property type="match status" value="1"/>
</dbReference>
<dbReference type="EMBL" id="CAJPEX010000459">
    <property type="protein sequence ID" value="CAG0915824.1"/>
    <property type="molecule type" value="Genomic_DNA"/>
</dbReference>
<protein>
    <recommendedName>
        <fullName evidence="3">Cytochrome b-c1 complex subunit 10</fullName>
    </recommendedName>
</protein>